<dbReference type="Proteomes" id="UP001501612">
    <property type="component" value="Unassembled WGS sequence"/>
</dbReference>
<dbReference type="RefSeq" id="WP_344004221.1">
    <property type="nucleotide sequence ID" value="NZ_BAAAMY010000002.1"/>
</dbReference>
<keyword evidence="3" id="KW-1185">Reference proteome</keyword>
<dbReference type="Pfam" id="PF12728">
    <property type="entry name" value="HTH_17"/>
    <property type="match status" value="1"/>
</dbReference>
<protein>
    <recommendedName>
        <fullName evidence="1">Helix-turn-helix domain-containing protein</fullName>
    </recommendedName>
</protein>
<name>A0ABP5AE97_9ACTN</name>
<dbReference type="EMBL" id="BAAAMY010000002">
    <property type="protein sequence ID" value="GAA1909530.1"/>
    <property type="molecule type" value="Genomic_DNA"/>
</dbReference>
<feature type="domain" description="Helix-turn-helix" evidence="1">
    <location>
        <begin position="86"/>
        <end position="126"/>
    </location>
</feature>
<accession>A0ABP5AE97</accession>
<sequence>MDDRDAWVTQVEAARRLGCSPSHVQTLLRRGQLVRRPGPRDRGTPSVGAASVDELAGVLEEQRAARAAAAARRAVHGSPPDDEHVWLDTDETAAVLGLSRPWVKARARQGRIPATKYGGKWWVRREHAEQIAAVRAAALRHSRA</sequence>
<gene>
    <name evidence="2" type="ORF">GCM10009737_08530</name>
</gene>
<evidence type="ECO:0000259" key="1">
    <source>
        <dbReference type="Pfam" id="PF12728"/>
    </source>
</evidence>
<dbReference type="InterPro" id="IPR041657">
    <property type="entry name" value="HTH_17"/>
</dbReference>
<comment type="caution">
    <text evidence="2">The sequence shown here is derived from an EMBL/GenBank/DDBJ whole genome shotgun (WGS) entry which is preliminary data.</text>
</comment>
<organism evidence="2 3">
    <name type="scientific">Nocardioides lentus</name>
    <dbReference type="NCBI Taxonomy" id="338077"/>
    <lineage>
        <taxon>Bacteria</taxon>
        <taxon>Bacillati</taxon>
        <taxon>Actinomycetota</taxon>
        <taxon>Actinomycetes</taxon>
        <taxon>Propionibacteriales</taxon>
        <taxon>Nocardioidaceae</taxon>
        <taxon>Nocardioides</taxon>
    </lineage>
</organism>
<reference evidence="3" key="1">
    <citation type="journal article" date="2019" name="Int. J. Syst. Evol. Microbiol.">
        <title>The Global Catalogue of Microorganisms (GCM) 10K type strain sequencing project: providing services to taxonomists for standard genome sequencing and annotation.</title>
        <authorList>
            <consortium name="The Broad Institute Genomics Platform"/>
            <consortium name="The Broad Institute Genome Sequencing Center for Infectious Disease"/>
            <person name="Wu L."/>
            <person name="Ma J."/>
        </authorList>
    </citation>
    <scope>NUCLEOTIDE SEQUENCE [LARGE SCALE GENOMIC DNA]</scope>
    <source>
        <strain evidence="3">JCM 14046</strain>
    </source>
</reference>
<evidence type="ECO:0000313" key="3">
    <source>
        <dbReference type="Proteomes" id="UP001501612"/>
    </source>
</evidence>
<evidence type="ECO:0000313" key="2">
    <source>
        <dbReference type="EMBL" id="GAA1909530.1"/>
    </source>
</evidence>
<proteinExistence type="predicted"/>